<dbReference type="Gene3D" id="1.10.167.10">
    <property type="entry name" value="Regulator of G-protein Signalling 4, domain 2"/>
    <property type="match status" value="1"/>
</dbReference>
<dbReference type="SUPFAM" id="SSF48097">
    <property type="entry name" value="Regulator of G-protein signaling, RGS"/>
    <property type="match status" value="1"/>
</dbReference>
<name>A0A3G5AGQ3_9VIRU</name>
<evidence type="ECO:0000259" key="1">
    <source>
        <dbReference type="PROSITE" id="PS50132"/>
    </source>
</evidence>
<reference evidence="2" key="1">
    <citation type="submission" date="2018-10" db="EMBL/GenBank/DDBJ databases">
        <title>Hidden diversity of soil giant viruses.</title>
        <authorList>
            <person name="Schulz F."/>
            <person name="Alteio L."/>
            <person name="Goudeau D."/>
            <person name="Ryan E.M."/>
            <person name="Malmstrom R.R."/>
            <person name="Blanchard J."/>
            <person name="Woyke T."/>
        </authorList>
    </citation>
    <scope>NUCLEOTIDE SEQUENCE</scope>
    <source>
        <strain evidence="2">SMV1</strain>
    </source>
</reference>
<dbReference type="InterPro" id="IPR036305">
    <property type="entry name" value="RGS_sf"/>
</dbReference>
<feature type="domain" description="RGS" evidence="1">
    <location>
        <begin position="2"/>
        <end position="118"/>
    </location>
</feature>
<evidence type="ECO:0000313" key="2">
    <source>
        <dbReference type="EMBL" id="AYV86395.1"/>
    </source>
</evidence>
<dbReference type="PROSITE" id="PS50132">
    <property type="entry name" value="RGS"/>
    <property type="match status" value="1"/>
</dbReference>
<gene>
    <name evidence="2" type="ORF">Solumvirus7_10</name>
</gene>
<dbReference type="Pfam" id="PF00615">
    <property type="entry name" value="RGS"/>
    <property type="match status" value="1"/>
</dbReference>
<sequence length="133" mass="15472">ITLEQILDNPITLEIFKDETLISKCSENIAFIIDVTLYERAREQTVREKIASHISKKYFNRESESAINISNDLMVKMIGKLKDKLISNDGFFAEPYSEVMGLIRRNDFTRFTTRNAYNLCKTIIFNISKKPIK</sequence>
<accession>A0A3G5AGQ3</accession>
<feature type="non-terminal residue" evidence="2">
    <location>
        <position position="1"/>
    </location>
</feature>
<organism evidence="2">
    <name type="scientific">Solumvirus sp</name>
    <dbReference type="NCBI Taxonomy" id="2487773"/>
    <lineage>
        <taxon>Viruses</taxon>
        <taxon>Pithoviruses</taxon>
    </lineage>
</organism>
<dbReference type="SMART" id="SM00315">
    <property type="entry name" value="RGS"/>
    <property type="match status" value="1"/>
</dbReference>
<protein>
    <recommendedName>
        <fullName evidence="1">RGS domain-containing protein</fullName>
    </recommendedName>
</protein>
<dbReference type="InterPro" id="IPR044926">
    <property type="entry name" value="RGS_subdomain_2"/>
</dbReference>
<dbReference type="InterPro" id="IPR016137">
    <property type="entry name" value="RGS"/>
</dbReference>
<proteinExistence type="predicted"/>
<dbReference type="EMBL" id="MK072504">
    <property type="protein sequence ID" value="AYV86395.1"/>
    <property type="molecule type" value="Genomic_DNA"/>
</dbReference>